<geneLocation type="plasmid" evidence="4">
    <name>unnamed</name>
</geneLocation>
<dbReference type="InterPro" id="IPR005656">
    <property type="entry name" value="MmgE_PrpD"/>
</dbReference>
<evidence type="ECO:0000259" key="2">
    <source>
        <dbReference type="Pfam" id="PF03972"/>
    </source>
</evidence>
<keyword evidence="4" id="KW-0614">Plasmid</keyword>
<feature type="domain" description="MmgE/PrpD C-terminal" evidence="3">
    <location>
        <begin position="282"/>
        <end position="453"/>
    </location>
</feature>
<sequence length="477" mass="49864">MTSLSFDVKPASELLAAARPSWLDRWGTFAAGLTFADLPAPVMERAKLVLLDCVGVIAAGMQEPECRALAGRMAETGGSGDCPAIGAGRGFAAGSAAFLNGVAGTMLELDEGNQYARGHPAIHVVPALLAAGPRLKSSGSDLLTALALGYEIGSRIGIAAKLLVTTHPHGTWGTAGAALAVAHLNRADAAMMIETLNIASTLGLATSRRTMLEGGTVRNAYAGVSNQLGLTAWDLAASGIIGETDGIGSVFGGVIATDFRPELMVEELGERWEIARNYFKRHAACRYTHGALDALDDIVARAGGRIAPAEVAAIEVDTYVWAAQLDGAEPRNMLAAKFSLPFALATFLANGAATPDAFRDDARQDAATRDLARRVTVREDRGLTARLPGLRPARVRVTLTDGRRFEAEALTNKGDTEDPYSPDEVRAKFADLAGPVWGASHAAAIADCVASIDRAADLSTLTRLLSAPAAARGERLK</sequence>
<protein>
    <submittedName>
        <fullName evidence="4">2-methylcitrate dehydratase</fullName>
    </submittedName>
</protein>
<dbReference type="InterPro" id="IPR045337">
    <property type="entry name" value="MmgE_PrpD_C"/>
</dbReference>
<dbReference type="InterPro" id="IPR042188">
    <property type="entry name" value="MmgE/PrpD_sf_2"/>
</dbReference>
<evidence type="ECO:0000256" key="1">
    <source>
        <dbReference type="ARBA" id="ARBA00006174"/>
    </source>
</evidence>
<evidence type="ECO:0000313" key="4">
    <source>
        <dbReference type="EMBL" id="OYD84999.1"/>
    </source>
</evidence>
<dbReference type="EMBL" id="NOWT01000004">
    <property type="protein sequence ID" value="OYD84999.1"/>
    <property type="molecule type" value="Genomic_DNA"/>
</dbReference>
<comment type="caution">
    <text evidence="4">The sequence shown here is derived from an EMBL/GenBank/DDBJ whole genome shotgun (WGS) entry which is preliminary data.</text>
</comment>
<dbReference type="PANTHER" id="PTHR16943:SF8">
    <property type="entry name" value="2-METHYLCITRATE DEHYDRATASE"/>
    <property type="match status" value="1"/>
</dbReference>
<dbReference type="Gene3D" id="3.30.1330.120">
    <property type="entry name" value="2-methylcitrate dehydratase PrpD"/>
    <property type="match status" value="1"/>
</dbReference>
<organism evidence="4 5">
    <name type="scientific">Azospirillum brasilense</name>
    <dbReference type="NCBI Taxonomy" id="192"/>
    <lineage>
        <taxon>Bacteria</taxon>
        <taxon>Pseudomonadati</taxon>
        <taxon>Pseudomonadota</taxon>
        <taxon>Alphaproteobacteria</taxon>
        <taxon>Rhodospirillales</taxon>
        <taxon>Azospirillaceae</taxon>
        <taxon>Azospirillum</taxon>
    </lineage>
</organism>
<dbReference type="GO" id="GO:0016829">
    <property type="term" value="F:lyase activity"/>
    <property type="evidence" value="ECO:0007669"/>
    <property type="project" value="InterPro"/>
</dbReference>
<dbReference type="AlphaFoldDB" id="A0A235HGS2"/>
<dbReference type="InterPro" id="IPR042183">
    <property type="entry name" value="MmgE/PrpD_sf_1"/>
</dbReference>
<evidence type="ECO:0000259" key="3">
    <source>
        <dbReference type="Pfam" id="PF19305"/>
    </source>
</evidence>
<feature type="domain" description="MmgE/PrpD N-terminal" evidence="2">
    <location>
        <begin position="28"/>
        <end position="245"/>
    </location>
</feature>
<evidence type="ECO:0000313" key="5">
    <source>
        <dbReference type="Proteomes" id="UP000215367"/>
    </source>
</evidence>
<gene>
    <name evidence="4" type="ORF">CHT98_06140</name>
</gene>
<dbReference type="Proteomes" id="UP000215367">
    <property type="component" value="Unassembled WGS sequence"/>
</dbReference>
<dbReference type="PANTHER" id="PTHR16943">
    <property type="entry name" value="2-METHYLCITRATE DEHYDRATASE-RELATED"/>
    <property type="match status" value="1"/>
</dbReference>
<dbReference type="InterPro" id="IPR036148">
    <property type="entry name" value="MmgE/PrpD_sf"/>
</dbReference>
<dbReference type="Pfam" id="PF03972">
    <property type="entry name" value="MmgE_PrpD_N"/>
    <property type="match status" value="1"/>
</dbReference>
<dbReference type="InterPro" id="IPR045336">
    <property type="entry name" value="MmgE_PrpD_N"/>
</dbReference>
<dbReference type="Gene3D" id="1.10.4100.10">
    <property type="entry name" value="2-methylcitrate dehydratase PrpD"/>
    <property type="match status" value="1"/>
</dbReference>
<dbReference type="RefSeq" id="WP_094302382.1">
    <property type="nucleotide sequence ID" value="NZ_NOWT01000004.1"/>
</dbReference>
<comment type="similarity">
    <text evidence="1">Belongs to the PrpD family.</text>
</comment>
<name>A0A235HGS2_AZOBR</name>
<proteinExistence type="inferred from homology"/>
<dbReference type="Pfam" id="PF19305">
    <property type="entry name" value="MmgE_PrpD_C"/>
    <property type="match status" value="1"/>
</dbReference>
<reference evidence="4 5" key="1">
    <citation type="submission" date="2017-07" db="EMBL/GenBank/DDBJ databases">
        <title>Whole genome sequence of Azospirillum brasilense 2A1, a potential biofertilizer strain.</title>
        <authorList>
            <person name="Fontana C.A."/>
            <person name="Toffoli L.M."/>
            <person name="Salazar S.M."/>
            <person name="Puglisi E."/>
            <person name="Pedraza R."/>
            <person name="Bassi D."/>
            <person name="Cocconcelli P.S."/>
        </authorList>
    </citation>
    <scope>NUCLEOTIDE SEQUENCE [LARGE SCALE GENOMIC DNA]</scope>
    <source>
        <strain evidence="4 5">2A1</strain>
        <plasmid evidence="4">unnamed</plasmid>
    </source>
</reference>
<dbReference type="SUPFAM" id="SSF103378">
    <property type="entry name" value="2-methylcitrate dehydratase PrpD"/>
    <property type="match status" value="1"/>
</dbReference>
<accession>A0A235HGS2</accession>